<evidence type="ECO:0000256" key="1">
    <source>
        <dbReference type="ARBA" id="ARBA00005814"/>
    </source>
</evidence>
<dbReference type="Gramene" id="TRITD5Bv1G142160.7">
    <property type="protein sequence ID" value="TRITD5Bv1G142160.7"/>
    <property type="gene ID" value="TRITD5Bv1G142160"/>
</dbReference>
<dbReference type="GO" id="GO:0016887">
    <property type="term" value="F:ATP hydrolysis activity"/>
    <property type="evidence" value="ECO:0007669"/>
    <property type="project" value="InterPro"/>
</dbReference>
<dbReference type="PANTHER" id="PTHR48042">
    <property type="entry name" value="ABC TRANSPORTER G FAMILY MEMBER 11"/>
    <property type="match status" value="1"/>
</dbReference>
<gene>
    <name evidence="5" type="ORF">TRITD_5Bv1G142160</name>
</gene>
<evidence type="ECO:0000259" key="4">
    <source>
        <dbReference type="Pfam" id="PF00005"/>
    </source>
</evidence>
<dbReference type="InterPro" id="IPR052215">
    <property type="entry name" value="Plant_ABCG"/>
</dbReference>
<keyword evidence="2" id="KW-0813">Transport</keyword>
<keyword evidence="6" id="KW-1185">Reference proteome</keyword>
<proteinExistence type="inferred from homology"/>
<protein>
    <recommendedName>
        <fullName evidence="4">ABC transporter domain-containing protein</fullName>
    </recommendedName>
</protein>
<evidence type="ECO:0000256" key="2">
    <source>
        <dbReference type="ARBA" id="ARBA00022448"/>
    </source>
</evidence>
<accession>A0A9R0XB06</accession>
<dbReference type="Gene3D" id="3.40.50.300">
    <property type="entry name" value="P-loop containing nucleotide triphosphate hydrolases"/>
    <property type="match status" value="1"/>
</dbReference>
<dbReference type="InterPro" id="IPR027417">
    <property type="entry name" value="P-loop_NTPase"/>
</dbReference>
<comment type="similarity">
    <text evidence="1">Belongs to the ABC transporter superfamily. ABCG family. Eye pigment precursor importer (TC 3.A.1.204) subfamily.</text>
</comment>
<dbReference type="GO" id="GO:0005524">
    <property type="term" value="F:ATP binding"/>
    <property type="evidence" value="ECO:0007669"/>
    <property type="project" value="InterPro"/>
</dbReference>
<feature type="domain" description="ABC transporter" evidence="4">
    <location>
        <begin position="126"/>
        <end position="158"/>
    </location>
</feature>
<dbReference type="InterPro" id="IPR003439">
    <property type="entry name" value="ABC_transporter-like_ATP-bd"/>
</dbReference>
<evidence type="ECO:0000313" key="6">
    <source>
        <dbReference type="Proteomes" id="UP000324705"/>
    </source>
</evidence>
<dbReference type="Proteomes" id="UP000324705">
    <property type="component" value="Chromosome 5B"/>
</dbReference>
<dbReference type="Pfam" id="PF00005">
    <property type="entry name" value="ABC_tran"/>
    <property type="match status" value="1"/>
</dbReference>
<dbReference type="SUPFAM" id="SSF52540">
    <property type="entry name" value="P-loop containing nucleoside triphosphate hydrolases"/>
    <property type="match status" value="1"/>
</dbReference>
<reference evidence="5 6" key="1">
    <citation type="submission" date="2017-09" db="EMBL/GenBank/DDBJ databases">
        <authorList>
            <consortium name="International Durum Wheat Genome Sequencing Consortium (IDWGSC)"/>
            <person name="Milanesi L."/>
        </authorList>
    </citation>
    <scope>NUCLEOTIDE SEQUENCE [LARGE SCALE GENOMIC DNA]</scope>
    <source>
        <strain evidence="6">cv. Svevo</strain>
    </source>
</reference>
<organism evidence="5 6">
    <name type="scientific">Triticum turgidum subsp. durum</name>
    <name type="common">Durum wheat</name>
    <name type="synonym">Triticum durum</name>
    <dbReference type="NCBI Taxonomy" id="4567"/>
    <lineage>
        <taxon>Eukaryota</taxon>
        <taxon>Viridiplantae</taxon>
        <taxon>Streptophyta</taxon>
        <taxon>Embryophyta</taxon>
        <taxon>Tracheophyta</taxon>
        <taxon>Spermatophyta</taxon>
        <taxon>Magnoliopsida</taxon>
        <taxon>Liliopsida</taxon>
        <taxon>Poales</taxon>
        <taxon>Poaceae</taxon>
        <taxon>BOP clade</taxon>
        <taxon>Pooideae</taxon>
        <taxon>Triticodae</taxon>
        <taxon>Triticeae</taxon>
        <taxon>Triticinae</taxon>
        <taxon>Triticum</taxon>
    </lineage>
</organism>
<dbReference type="PANTHER" id="PTHR48042:SF19">
    <property type="entry name" value="OS09G0472100 PROTEIN"/>
    <property type="match status" value="1"/>
</dbReference>
<feature type="region of interest" description="Disordered" evidence="3">
    <location>
        <begin position="1"/>
        <end position="75"/>
    </location>
</feature>
<evidence type="ECO:0000313" key="5">
    <source>
        <dbReference type="EMBL" id="VAI33334.1"/>
    </source>
</evidence>
<name>A0A9R0XB06_TRITD</name>
<evidence type="ECO:0000256" key="3">
    <source>
        <dbReference type="SAM" id="MobiDB-lite"/>
    </source>
</evidence>
<dbReference type="EMBL" id="LT934120">
    <property type="protein sequence ID" value="VAI33334.1"/>
    <property type="molecule type" value="Genomic_DNA"/>
</dbReference>
<dbReference type="AlphaFoldDB" id="A0A9R0XB06"/>
<sequence>MASEQLLPAVPRWKPSPPRQQSRPHDDEGPSGTASDALGGSLRSTDGFPFGSGSSFPPPPFAPMPVTLPRSRTSSSLEITVENGAAGAPAVVREASLRRVDQGVVLSWEDLWVSAAGGKAGRVPILRGLNGYARPGEVLAIMGPSGCGKSTLLDALAGWCCRIHARESFLYD</sequence>